<dbReference type="Pfam" id="PF01477">
    <property type="entry name" value="PLAT"/>
    <property type="match status" value="1"/>
</dbReference>
<comment type="caution">
    <text evidence="11">The sequence shown here is derived from an EMBL/GenBank/DDBJ whole genome shotgun (WGS) entry which is preliminary data.</text>
</comment>
<evidence type="ECO:0000256" key="8">
    <source>
        <dbReference type="SAM" id="MobiDB-lite"/>
    </source>
</evidence>
<comment type="subcellular location">
    <subcellularLocation>
        <location evidence="1">Membrane</location>
        <topology evidence="1">Multi-pass membrane protein</topology>
    </subcellularLocation>
</comment>
<keyword evidence="3 9" id="KW-0812">Transmembrane</keyword>
<evidence type="ECO:0000256" key="9">
    <source>
        <dbReference type="SAM" id="Phobius"/>
    </source>
</evidence>
<dbReference type="InterPro" id="IPR013122">
    <property type="entry name" value="PKD1_2_channel"/>
</dbReference>
<accession>A0A8B6EF80</accession>
<dbReference type="EMBL" id="UYJE01005012">
    <property type="protein sequence ID" value="VDI33150.1"/>
    <property type="molecule type" value="Genomic_DNA"/>
</dbReference>
<keyword evidence="12" id="KW-1185">Reference proteome</keyword>
<dbReference type="Gene3D" id="2.60.60.20">
    <property type="entry name" value="PLAT/LH2 domain"/>
    <property type="match status" value="1"/>
</dbReference>
<dbReference type="InterPro" id="IPR046791">
    <property type="entry name" value="Polycystin_dom"/>
</dbReference>
<feature type="compositionally biased region" description="Low complexity" evidence="8">
    <location>
        <begin position="405"/>
        <end position="428"/>
    </location>
</feature>
<feature type="transmembrane region" description="Helical" evidence="9">
    <location>
        <begin position="2114"/>
        <end position="2135"/>
    </location>
</feature>
<sequence>MALEDWSQTDEILETDATLSGCGDPIGLSEATITTTWNSWGACIQISGSLDQNCRGKQTRTGIRVDSEADTNTPLSESQGCYLTYDKIDGGYTTWSEWDDCSHKCNQRTIRRRTCHNPTPCNGGEDCSQFGRDTLTKDCGPVAGQWGAWGAWGSCAMPAGSGTYGTGTYLRSRKCDNPVNICGGDYCIGTHQTKGNCRGKVYRLEKNSQGVKFKFNPGEHDIGYYRLYAKIGYPASMTDWMEESMFVKIEQPPPHAFIKGGAGRTIGQGLSEFDARSVSYSLTNSPGDPSGLIFSWRCLSFVTHNIYNLLQFNIDPILAFKDISNYKKKWYETNFVPYIENKVAFIDGSTLDPVVKSLKNSNSRCMYGSEFYVKAKPDKYLPAEKEKGDKTEAYSTYPATTFVTKTTTTDTTTPDTTAQESTTEETTTPVSPYDRIPLTRFFDIDFMYEMESKPKSELKDTQYVLPFPDNNTLVLNEMLEFLNDLYGEESDDFLHDTDDFFERLSDSSLTLDSLYKLSDVTGLPASANATFFYDLLEWLQNANVSKEFAYTLRDLLNSFKHVQSYVRNATDLVGLIGIEGYFKLIIDESGQCLMNYLGDIFDGFTKINKFDWNRMKNQEKYYLNWLEQELFNSSACKLFKGIDDGTGSLTVTSHDVSEGKGFLVYIRVEFEESISYFIQHAQSDKGNHPVLDIECRLNCMKKTALTSIMSLKATCPSCTYEQQKGLKFWWIVKDFDIFSRKATTNNYWESWMLSELETNAFVMKANVLNASTGYLIEAHMELATGETSIGIWTVNTNILPYGGSCEIEDAIWGEKKVTTNGWNDEGFRTSTDTSYDWKEQLNYRIVQTNAEGKETLLYYGSEEENYIKVKPGIETDGYNVTIKIQIYDIFIDYTECTQNIGQILPNYTKSDQTSISSFLHSSVESVDYYWKTGNVKQVAMNAEVAGTPVTDLNTTTTIFDTEPAQWVNIGLEILSDGTNVTKTFDELWDMYQHPDYGDVITQRDIIEQLTNFSTILAETSNIVDGTSTVNLDQVANSIGTIIGNKLFTANSSASKAFDGNKGLLEKLKILTDNETYPKYEDYISTCQGMLRVLNNALEAILPKTSVETPATLDIYTIMSDISSRQELSEPNEADLTPAERAFIASQIAMKNELDADIKNDVVKNEVQILLDSISDLGHVLQRLNYRKQMPVYVQNGHINSTEDKKLIAELIQNGFQNNIVDLNFVESDSQSPHDQAVQVTLYDHTPFSWDEESKFISSKTVTVSVGEGNITNSAIPSKIKFKNTDLVPTRKTINIAIPVDKNETTSQMLAYKMYWKTPADNLIISINNAMDHLNHTIYIRKKEPPTEDEYDWKKITESSDWLTTSEIKVVVDRGLYTVPTNVYIGVLVLKETSSAPTLIRRKRSLSTTIVEYEIIGATVGCRVWDTVKQKWDKTSCQLSTASTINETVCECSSPPGNSFATTFFVPPNTIDFGSVFEKFDLKNNAAVFATVVSLVLLYMLLCVWAFGQDRKDHTKWALSYLSDNGPYDDYLYIMTVFTGLHRNAGTKSRIGFMIIDGKPKKSHFYESDVRILDDESHRGFDVGSIRKFVMSVSKPINDPTVLKIWHDNSGKGNSASWYLNKILLENVQTSERYLFICDQWLSLDHDDGCIDCAIPVSDKLDKHKFSFLFHEKTRQNTTDNHLWLSVAIRPEDSNFTRIERLACCLLLLFLTMISNAMFYGQNTGSQFSIGPFKLSLSVIYISLISAIIAAPPVFLVSYMFRSSRHRKASEKKPLPNNKEVPDITLQSTKKTNEETHPKADITDDNEFSLPFWCRYVAWGIVTLAVFTSGFFLILYSMEWGKTKSEEWLLCFFMSFIESMLLVDPLKVKTASNLYVWIDETLIPFLFPRYDNNGDQLKANKRLYVHDQVNFRVGPMRLRQLRAVPEPCRKQFWGNFTCYDDYSIYGEDDENYCVAWEPHPCVRGQAVYNMTSAAWNFVSSVDIWGLPVTGLHSTYGGGGYIAEFIVNYNISRLILNDLYKYTWIDRKTRAIFTEFSLYNVDDNVFVFITFLTEFPETGGVIASTSIKPFRPYQHIGSLGMFIFICEIIVLIGILIFSVHQCLLFRRNGKKMFKELWHVLDILIIILFFVATVMYIGRWIMINLAMDEWENHKNKFVNFSHIASWDELFNVFLAFIIFLTTVRIMRVLSYNERINQFGKILAHVSHDLCGCFVMFLIVYVAFFTFGHLIFGRHLETYKNLFVSSTTLVNAIIGKNSINDLFSVEPVLGRAYYFLFVLFLLWILMTMMNATLNVGITTVRNKPFRSTYGITNIVASIWKEAVGLIIASNNATTKDKIKLSPNCILSKEVPREIKIIRQEATKQIEIIKPKVDLTKKKIRPRRIYQ</sequence>
<dbReference type="InterPro" id="IPR036383">
    <property type="entry name" value="TSP1_rpt_sf"/>
</dbReference>
<feature type="transmembrane region" description="Helical" evidence="9">
    <location>
        <begin position="2268"/>
        <end position="2293"/>
    </location>
</feature>
<dbReference type="InterPro" id="IPR002859">
    <property type="entry name" value="PKD/REJ-like"/>
</dbReference>
<evidence type="ECO:0000259" key="10">
    <source>
        <dbReference type="PROSITE" id="PS50095"/>
    </source>
</evidence>
<feature type="transmembrane region" description="Helical" evidence="9">
    <location>
        <begin position="1485"/>
        <end position="1506"/>
    </location>
</feature>
<evidence type="ECO:0000313" key="12">
    <source>
        <dbReference type="Proteomes" id="UP000596742"/>
    </source>
</evidence>
<comment type="caution">
    <text evidence="7">Lacks conserved residue(s) required for the propagation of feature annotation.</text>
</comment>
<dbReference type="InterPro" id="IPR051223">
    <property type="entry name" value="Polycystin"/>
</dbReference>
<keyword evidence="6 9" id="KW-0472">Membrane</keyword>
<dbReference type="GO" id="GO:0005262">
    <property type="term" value="F:calcium channel activity"/>
    <property type="evidence" value="ECO:0007669"/>
    <property type="project" value="TreeGrafter"/>
</dbReference>
<keyword evidence="5 9" id="KW-1133">Transmembrane helix</keyword>
<feature type="transmembrane region" description="Helical" evidence="9">
    <location>
        <begin position="1701"/>
        <end position="1719"/>
    </location>
</feature>
<evidence type="ECO:0000256" key="3">
    <source>
        <dbReference type="ARBA" id="ARBA00022692"/>
    </source>
</evidence>
<keyword evidence="4" id="KW-0732">Signal</keyword>
<dbReference type="SUPFAM" id="SSF82895">
    <property type="entry name" value="TSP-1 type 1 repeat"/>
    <property type="match status" value="2"/>
</dbReference>
<dbReference type="SMART" id="SM00209">
    <property type="entry name" value="TSP1"/>
    <property type="match status" value="2"/>
</dbReference>
<feature type="transmembrane region" description="Helical" evidence="9">
    <location>
        <begin position="1815"/>
        <end position="1834"/>
    </location>
</feature>
<gene>
    <name evidence="11" type="ORF">MGAL_10B035222</name>
</gene>
<dbReference type="InterPro" id="IPR001024">
    <property type="entry name" value="PLAT/LH2_dom"/>
</dbReference>
<evidence type="ECO:0000256" key="5">
    <source>
        <dbReference type="ARBA" id="ARBA00022989"/>
    </source>
</evidence>
<feature type="region of interest" description="Disordered" evidence="8">
    <location>
        <begin position="405"/>
        <end position="432"/>
    </location>
</feature>
<dbReference type="GO" id="GO:0016020">
    <property type="term" value="C:membrane"/>
    <property type="evidence" value="ECO:0007669"/>
    <property type="project" value="UniProtKB-SubCell"/>
</dbReference>
<evidence type="ECO:0000256" key="2">
    <source>
        <dbReference type="ARBA" id="ARBA00007200"/>
    </source>
</evidence>
<evidence type="ECO:0000256" key="7">
    <source>
        <dbReference type="PROSITE-ProRule" id="PRU00152"/>
    </source>
</evidence>
<protein>
    <recommendedName>
        <fullName evidence="10">PLAT domain-containing protein</fullName>
    </recommendedName>
</protein>
<dbReference type="Pfam" id="PF08016">
    <property type="entry name" value="PKD_channel"/>
    <property type="match status" value="1"/>
</dbReference>
<evidence type="ECO:0000256" key="6">
    <source>
        <dbReference type="ARBA" id="ARBA00023136"/>
    </source>
</evidence>
<feature type="transmembrane region" description="Helical" evidence="9">
    <location>
        <begin position="2206"/>
        <end position="2228"/>
    </location>
</feature>
<dbReference type="Gene3D" id="2.20.100.10">
    <property type="entry name" value="Thrombospondin type-1 (TSP1) repeat"/>
    <property type="match status" value="2"/>
</dbReference>
<dbReference type="PANTHER" id="PTHR10877:SF194">
    <property type="entry name" value="LOCATION OF VULVA DEFECTIVE 1"/>
    <property type="match status" value="1"/>
</dbReference>
<dbReference type="OrthoDB" id="6096841at2759"/>
<feature type="region of interest" description="Disordered" evidence="8">
    <location>
        <begin position="1768"/>
        <end position="1799"/>
    </location>
</feature>
<dbReference type="PROSITE" id="PS50095">
    <property type="entry name" value="PLAT"/>
    <property type="match status" value="1"/>
</dbReference>
<feature type="compositionally biased region" description="Basic and acidic residues" evidence="8">
    <location>
        <begin position="1790"/>
        <end position="1799"/>
    </location>
</feature>
<name>A0A8B6EF80_MYTGA</name>
<comment type="similarity">
    <text evidence="2">Belongs to the polycystin family.</text>
</comment>
<evidence type="ECO:0000313" key="11">
    <source>
        <dbReference type="EMBL" id="VDI33150.1"/>
    </source>
</evidence>
<dbReference type="InterPro" id="IPR000884">
    <property type="entry name" value="TSP1_rpt"/>
</dbReference>
<dbReference type="PANTHER" id="PTHR10877">
    <property type="entry name" value="POLYCYSTIN FAMILY MEMBER"/>
    <property type="match status" value="1"/>
</dbReference>
<feature type="transmembrane region" description="Helical" evidence="9">
    <location>
        <begin position="2077"/>
        <end position="2102"/>
    </location>
</feature>
<dbReference type="SUPFAM" id="SSF49723">
    <property type="entry name" value="Lipase/lipooxygenase domain (PLAT/LH2 domain)"/>
    <property type="match status" value="1"/>
</dbReference>
<feature type="transmembrane region" description="Helical" evidence="9">
    <location>
        <begin position="2166"/>
        <end position="2186"/>
    </location>
</feature>
<dbReference type="InterPro" id="IPR036392">
    <property type="entry name" value="PLAT/LH2_dom_sf"/>
</dbReference>
<organism evidence="11 12">
    <name type="scientific">Mytilus galloprovincialis</name>
    <name type="common">Mediterranean mussel</name>
    <dbReference type="NCBI Taxonomy" id="29158"/>
    <lineage>
        <taxon>Eukaryota</taxon>
        <taxon>Metazoa</taxon>
        <taxon>Spiralia</taxon>
        <taxon>Lophotrochozoa</taxon>
        <taxon>Mollusca</taxon>
        <taxon>Bivalvia</taxon>
        <taxon>Autobranchia</taxon>
        <taxon>Pteriomorphia</taxon>
        <taxon>Mytilida</taxon>
        <taxon>Mytiloidea</taxon>
        <taxon>Mytilidae</taxon>
        <taxon>Mytilinae</taxon>
        <taxon>Mytilus</taxon>
    </lineage>
</organism>
<evidence type="ECO:0000256" key="1">
    <source>
        <dbReference type="ARBA" id="ARBA00004141"/>
    </source>
</evidence>
<feature type="domain" description="PLAT" evidence="10">
    <location>
        <begin position="1530"/>
        <end position="1655"/>
    </location>
</feature>
<dbReference type="Pfam" id="PF02010">
    <property type="entry name" value="REJ"/>
    <property type="match status" value="1"/>
</dbReference>
<proteinExistence type="inferred from homology"/>
<dbReference type="PROSITE" id="PS50092">
    <property type="entry name" value="TSP1"/>
    <property type="match status" value="2"/>
</dbReference>
<dbReference type="GO" id="GO:0050982">
    <property type="term" value="P:detection of mechanical stimulus"/>
    <property type="evidence" value="ECO:0007669"/>
    <property type="project" value="TreeGrafter"/>
</dbReference>
<feature type="transmembrane region" description="Helical" evidence="9">
    <location>
        <begin position="1739"/>
        <end position="1760"/>
    </location>
</feature>
<dbReference type="Proteomes" id="UP000596742">
    <property type="component" value="Unassembled WGS sequence"/>
</dbReference>
<dbReference type="Pfam" id="PF20519">
    <property type="entry name" value="Polycystin_dom"/>
    <property type="match status" value="1"/>
</dbReference>
<reference evidence="11" key="1">
    <citation type="submission" date="2018-11" db="EMBL/GenBank/DDBJ databases">
        <authorList>
            <person name="Alioto T."/>
            <person name="Alioto T."/>
        </authorList>
    </citation>
    <scope>NUCLEOTIDE SEQUENCE</scope>
</reference>
<evidence type="ECO:0000256" key="4">
    <source>
        <dbReference type="ARBA" id="ARBA00022729"/>
    </source>
</evidence>